<comment type="caution">
    <text evidence="1">The sequence shown here is derived from an EMBL/GenBank/DDBJ whole genome shotgun (WGS) entry which is preliminary data.</text>
</comment>
<gene>
    <name evidence="1" type="ORF">PMAYCL1PPCAC_04377</name>
</gene>
<proteinExistence type="predicted"/>
<protein>
    <submittedName>
        <fullName evidence="1">Uncharacterized protein</fullName>
    </submittedName>
</protein>
<evidence type="ECO:0000313" key="2">
    <source>
        <dbReference type="Proteomes" id="UP001328107"/>
    </source>
</evidence>
<dbReference type="EMBL" id="BTRK01000001">
    <property type="protein sequence ID" value="GMR34182.1"/>
    <property type="molecule type" value="Genomic_DNA"/>
</dbReference>
<reference evidence="2" key="1">
    <citation type="submission" date="2022-10" db="EMBL/GenBank/DDBJ databases">
        <title>Genome assembly of Pristionchus species.</title>
        <authorList>
            <person name="Yoshida K."/>
            <person name="Sommer R.J."/>
        </authorList>
    </citation>
    <scope>NUCLEOTIDE SEQUENCE [LARGE SCALE GENOMIC DNA]</scope>
    <source>
        <strain evidence="2">RS5460</strain>
    </source>
</reference>
<evidence type="ECO:0000313" key="1">
    <source>
        <dbReference type="EMBL" id="GMR34182.1"/>
    </source>
</evidence>
<organism evidence="1 2">
    <name type="scientific">Pristionchus mayeri</name>
    <dbReference type="NCBI Taxonomy" id="1317129"/>
    <lineage>
        <taxon>Eukaryota</taxon>
        <taxon>Metazoa</taxon>
        <taxon>Ecdysozoa</taxon>
        <taxon>Nematoda</taxon>
        <taxon>Chromadorea</taxon>
        <taxon>Rhabditida</taxon>
        <taxon>Rhabditina</taxon>
        <taxon>Diplogasteromorpha</taxon>
        <taxon>Diplogasteroidea</taxon>
        <taxon>Neodiplogasteridae</taxon>
        <taxon>Pristionchus</taxon>
    </lineage>
</organism>
<accession>A0AAN4ZAB1</accession>
<dbReference type="AlphaFoldDB" id="A0AAN4ZAB1"/>
<name>A0AAN4ZAB1_9BILA</name>
<keyword evidence="2" id="KW-1185">Reference proteome</keyword>
<feature type="non-terminal residue" evidence="1">
    <location>
        <position position="98"/>
    </location>
</feature>
<dbReference type="Proteomes" id="UP001328107">
    <property type="component" value="Unassembled WGS sequence"/>
</dbReference>
<sequence length="98" mass="10896">NNGNTRVTVLNDATADLNVACEPKPCTFDKTGPAPTQFSHESDPVKRFKCEETASGIPQWIVHKSIRYDEIKCEIKTGEWKYGEEKIADAVGRLACEP</sequence>
<feature type="non-terminal residue" evidence="1">
    <location>
        <position position="1"/>
    </location>
</feature>